<feature type="compositionally biased region" description="Polar residues" evidence="1">
    <location>
        <begin position="77"/>
        <end position="86"/>
    </location>
</feature>
<evidence type="ECO:0000313" key="3">
    <source>
        <dbReference type="EMBL" id="GER46725.1"/>
    </source>
</evidence>
<dbReference type="AlphaFoldDB" id="A0A5A7QN10"/>
<evidence type="ECO:0000256" key="2">
    <source>
        <dbReference type="SAM" id="SignalP"/>
    </source>
</evidence>
<feature type="signal peptide" evidence="2">
    <location>
        <begin position="1"/>
        <end position="18"/>
    </location>
</feature>
<gene>
    <name evidence="3" type="ORF">STAS_23775</name>
</gene>
<organism evidence="3 4">
    <name type="scientific">Striga asiatica</name>
    <name type="common">Asiatic witchweed</name>
    <name type="synonym">Buchnera asiatica</name>
    <dbReference type="NCBI Taxonomy" id="4170"/>
    <lineage>
        <taxon>Eukaryota</taxon>
        <taxon>Viridiplantae</taxon>
        <taxon>Streptophyta</taxon>
        <taxon>Embryophyta</taxon>
        <taxon>Tracheophyta</taxon>
        <taxon>Spermatophyta</taxon>
        <taxon>Magnoliopsida</taxon>
        <taxon>eudicotyledons</taxon>
        <taxon>Gunneridae</taxon>
        <taxon>Pentapetalae</taxon>
        <taxon>asterids</taxon>
        <taxon>lamiids</taxon>
        <taxon>Lamiales</taxon>
        <taxon>Orobanchaceae</taxon>
        <taxon>Buchnereae</taxon>
        <taxon>Striga</taxon>
    </lineage>
</organism>
<evidence type="ECO:0000256" key="1">
    <source>
        <dbReference type="SAM" id="MobiDB-lite"/>
    </source>
</evidence>
<sequence length="160" mass="17467">MAKIRFVFSMRCWFSTWASLEARMVTKPQRIVILIGCRICGSASTGKGRGGGGAVHGRDGLQSCTETPPSRDEPTARSRSSPSQANHCRLKAGTPFVSSSEPRSVKNCATGKAMESTIRYLPNRRKSSVIHHHCARDACGDEDLAKPRIAPSEPDRLKKN</sequence>
<name>A0A5A7QN10_STRAF</name>
<comment type="caution">
    <text evidence="3">The sequence shown here is derived from an EMBL/GenBank/DDBJ whole genome shotgun (WGS) entry which is preliminary data.</text>
</comment>
<reference evidence="4" key="1">
    <citation type="journal article" date="2019" name="Curr. Biol.">
        <title>Genome Sequence of Striga asiatica Provides Insight into the Evolution of Plant Parasitism.</title>
        <authorList>
            <person name="Yoshida S."/>
            <person name="Kim S."/>
            <person name="Wafula E.K."/>
            <person name="Tanskanen J."/>
            <person name="Kim Y.M."/>
            <person name="Honaas L."/>
            <person name="Yang Z."/>
            <person name="Spallek T."/>
            <person name="Conn C.E."/>
            <person name="Ichihashi Y."/>
            <person name="Cheong K."/>
            <person name="Cui S."/>
            <person name="Der J.P."/>
            <person name="Gundlach H."/>
            <person name="Jiao Y."/>
            <person name="Hori C."/>
            <person name="Ishida J.K."/>
            <person name="Kasahara H."/>
            <person name="Kiba T."/>
            <person name="Kim M.S."/>
            <person name="Koo N."/>
            <person name="Laohavisit A."/>
            <person name="Lee Y.H."/>
            <person name="Lumba S."/>
            <person name="McCourt P."/>
            <person name="Mortimer J.C."/>
            <person name="Mutuku J.M."/>
            <person name="Nomura T."/>
            <person name="Sasaki-Sekimoto Y."/>
            <person name="Seto Y."/>
            <person name="Wang Y."/>
            <person name="Wakatake T."/>
            <person name="Sakakibara H."/>
            <person name="Demura T."/>
            <person name="Yamaguchi S."/>
            <person name="Yoneyama K."/>
            <person name="Manabe R.I."/>
            <person name="Nelson D.C."/>
            <person name="Schulman A.H."/>
            <person name="Timko M.P."/>
            <person name="dePamphilis C.W."/>
            <person name="Choi D."/>
            <person name="Shirasu K."/>
        </authorList>
    </citation>
    <scope>NUCLEOTIDE SEQUENCE [LARGE SCALE GENOMIC DNA]</scope>
    <source>
        <strain evidence="4">cv. UVA1</strain>
    </source>
</reference>
<dbReference type="Proteomes" id="UP000325081">
    <property type="component" value="Unassembled WGS sequence"/>
</dbReference>
<keyword evidence="2" id="KW-0732">Signal</keyword>
<keyword evidence="4" id="KW-1185">Reference proteome</keyword>
<feature type="region of interest" description="Disordered" evidence="1">
    <location>
        <begin position="45"/>
        <end position="108"/>
    </location>
</feature>
<feature type="region of interest" description="Disordered" evidence="1">
    <location>
        <begin position="141"/>
        <end position="160"/>
    </location>
</feature>
<protein>
    <submittedName>
        <fullName evidence="3">Transcriptional regulator</fullName>
    </submittedName>
</protein>
<accession>A0A5A7QN10</accession>
<feature type="chain" id="PRO_5023050608" evidence="2">
    <location>
        <begin position="19"/>
        <end position="160"/>
    </location>
</feature>
<dbReference type="EMBL" id="BKCP01007626">
    <property type="protein sequence ID" value="GER46725.1"/>
    <property type="molecule type" value="Genomic_DNA"/>
</dbReference>
<evidence type="ECO:0000313" key="4">
    <source>
        <dbReference type="Proteomes" id="UP000325081"/>
    </source>
</evidence>
<proteinExistence type="predicted"/>